<dbReference type="SUPFAM" id="SSF46785">
    <property type="entry name" value="Winged helix' DNA-binding domain"/>
    <property type="match status" value="1"/>
</dbReference>
<evidence type="ECO:0000313" key="2">
    <source>
        <dbReference type="EMBL" id="WCL53515.1"/>
    </source>
</evidence>
<reference evidence="2" key="1">
    <citation type="submission" date="2023-01" db="EMBL/GenBank/DDBJ databases">
        <title>The genome sequence of Kordiimonadaceae bacterium 6D33.</title>
        <authorList>
            <person name="Liu Y."/>
        </authorList>
    </citation>
    <scope>NUCLEOTIDE SEQUENCE</scope>
    <source>
        <strain evidence="2">6D33</strain>
    </source>
</reference>
<dbReference type="InterPro" id="IPR036388">
    <property type="entry name" value="WH-like_DNA-bd_sf"/>
</dbReference>
<dbReference type="Pfam" id="PF01047">
    <property type="entry name" value="MarR"/>
    <property type="match status" value="1"/>
</dbReference>
<dbReference type="GO" id="GO:0003700">
    <property type="term" value="F:DNA-binding transcription factor activity"/>
    <property type="evidence" value="ECO:0007669"/>
    <property type="project" value="InterPro"/>
</dbReference>
<dbReference type="InterPro" id="IPR039422">
    <property type="entry name" value="MarR/SlyA-like"/>
</dbReference>
<organism evidence="2 3">
    <name type="scientific">Gimibacter soli</name>
    <dbReference type="NCBI Taxonomy" id="3024400"/>
    <lineage>
        <taxon>Bacteria</taxon>
        <taxon>Pseudomonadati</taxon>
        <taxon>Pseudomonadota</taxon>
        <taxon>Alphaproteobacteria</taxon>
        <taxon>Kordiimonadales</taxon>
        <taxon>Temperatibacteraceae</taxon>
        <taxon>Gimibacter</taxon>
    </lineage>
</organism>
<dbReference type="SMART" id="SM00347">
    <property type="entry name" value="HTH_MARR"/>
    <property type="match status" value="1"/>
</dbReference>
<sequence length="148" mass="17139">MTDVDRRLRIAVRSFVDIYREIERAARVGRMTIPQYKLLLYLRAGPQRAGELAALAAVKKPTITPIVATLEDRGWVAREADPDDRRSSRLMMTDEGRFAMNAFESELAEVLDTLLPEGSKEHFYEMFDILNTALYSSVEERLRYFEFE</sequence>
<dbReference type="GO" id="GO:0006950">
    <property type="term" value="P:response to stress"/>
    <property type="evidence" value="ECO:0007669"/>
    <property type="project" value="TreeGrafter"/>
</dbReference>
<dbReference type="Proteomes" id="UP001217500">
    <property type="component" value="Chromosome"/>
</dbReference>
<dbReference type="PRINTS" id="PR00598">
    <property type="entry name" value="HTHMARR"/>
</dbReference>
<evidence type="ECO:0000313" key="3">
    <source>
        <dbReference type="Proteomes" id="UP001217500"/>
    </source>
</evidence>
<dbReference type="PANTHER" id="PTHR33164:SF57">
    <property type="entry name" value="MARR-FAMILY TRANSCRIPTIONAL REGULATOR"/>
    <property type="match status" value="1"/>
</dbReference>
<dbReference type="PANTHER" id="PTHR33164">
    <property type="entry name" value="TRANSCRIPTIONAL REGULATOR, MARR FAMILY"/>
    <property type="match status" value="1"/>
</dbReference>
<gene>
    <name evidence="2" type="ORF">PH603_13305</name>
</gene>
<feature type="domain" description="HTH marR-type" evidence="1">
    <location>
        <begin position="1"/>
        <end position="135"/>
    </location>
</feature>
<evidence type="ECO:0000259" key="1">
    <source>
        <dbReference type="PROSITE" id="PS50995"/>
    </source>
</evidence>
<name>A0AAE9XRD4_9PROT</name>
<dbReference type="RefSeq" id="WP_289503027.1">
    <property type="nucleotide sequence ID" value="NZ_CP116805.1"/>
</dbReference>
<keyword evidence="3" id="KW-1185">Reference proteome</keyword>
<proteinExistence type="predicted"/>
<dbReference type="KEGG" id="gso:PH603_13305"/>
<dbReference type="InterPro" id="IPR036390">
    <property type="entry name" value="WH_DNA-bd_sf"/>
</dbReference>
<dbReference type="EMBL" id="CP116805">
    <property type="protein sequence ID" value="WCL53515.1"/>
    <property type="molecule type" value="Genomic_DNA"/>
</dbReference>
<dbReference type="PROSITE" id="PS50995">
    <property type="entry name" value="HTH_MARR_2"/>
    <property type="match status" value="1"/>
</dbReference>
<accession>A0AAE9XRD4</accession>
<dbReference type="InterPro" id="IPR000835">
    <property type="entry name" value="HTH_MarR-typ"/>
</dbReference>
<dbReference type="AlphaFoldDB" id="A0AAE9XRD4"/>
<dbReference type="Gene3D" id="1.10.10.10">
    <property type="entry name" value="Winged helix-like DNA-binding domain superfamily/Winged helix DNA-binding domain"/>
    <property type="match status" value="1"/>
</dbReference>
<protein>
    <submittedName>
        <fullName evidence="2">MarR family transcriptional regulator</fullName>
    </submittedName>
</protein>